<feature type="region of interest" description="Disordered" evidence="1">
    <location>
        <begin position="69"/>
        <end position="98"/>
    </location>
</feature>
<feature type="region of interest" description="Disordered" evidence="1">
    <location>
        <begin position="122"/>
        <end position="191"/>
    </location>
</feature>
<name>A0A813JEU1_POLGL</name>
<reference evidence="2" key="1">
    <citation type="submission" date="2021-02" db="EMBL/GenBank/DDBJ databases">
        <authorList>
            <person name="Dougan E. K."/>
            <person name="Rhodes N."/>
            <person name="Thang M."/>
            <person name="Chan C."/>
        </authorList>
    </citation>
    <scope>NUCLEOTIDE SEQUENCE</scope>
</reference>
<evidence type="ECO:0000313" key="2">
    <source>
        <dbReference type="EMBL" id="CAE8673230.1"/>
    </source>
</evidence>
<feature type="region of interest" description="Disordered" evidence="1">
    <location>
        <begin position="1"/>
        <end position="24"/>
    </location>
</feature>
<feature type="non-terminal residue" evidence="2">
    <location>
        <position position="269"/>
    </location>
</feature>
<evidence type="ECO:0000313" key="3">
    <source>
        <dbReference type="Proteomes" id="UP000626109"/>
    </source>
</evidence>
<sequence>AEVTEMGCGASVPQVSETPVTTSKKNVTEHKVAVQDGPAAWASKTSEAQVSSSAKAAMEERRIMAAMADEEIDSEYYGTQGPKSRKNEQPSVVEDLNSDSDVEIICEAKAVHQSPVASGLFAANGQEAPADDDEFPEPDTAAFKADEEKTSLSKQEQEQAAKMAEQRKRFDEKRYAQTQQPNPVVPTGPYDRQPAVKVSNKAHEEVMGLNDSATPGAQKANLVIECVPGGIMDEGPRQAQNINCRNNHRAHLDDDDEMIMKEILEADDA</sequence>
<comment type="caution">
    <text evidence="2">The sequence shown here is derived from an EMBL/GenBank/DDBJ whole genome shotgun (WGS) entry which is preliminary data.</text>
</comment>
<evidence type="ECO:0000256" key="1">
    <source>
        <dbReference type="SAM" id="MobiDB-lite"/>
    </source>
</evidence>
<feature type="compositionally biased region" description="Polar residues" evidence="1">
    <location>
        <begin position="13"/>
        <end position="24"/>
    </location>
</feature>
<proteinExistence type="predicted"/>
<accession>A0A813JEU1</accession>
<feature type="compositionally biased region" description="Basic and acidic residues" evidence="1">
    <location>
        <begin position="144"/>
        <end position="175"/>
    </location>
</feature>
<protein>
    <submittedName>
        <fullName evidence="2">Uncharacterized protein</fullName>
    </submittedName>
</protein>
<organism evidence="2 3">
    <name type="scientific">Polarella glacialis</name>
    <name type="common">Dinoflagellate</name>
    <dbReference type="NCBI Taxonomy" id="89957"/>
    <lineage>
        <taxon>Eukaryota</taxon>
        <taxon>Sar</taxon>
        <taxon>Alveolata</taxon>
        <taxon>Dinophyceae</taxon>
        <taxon>Suessiales</taxon>
        <taxon>Suessiaceae</taxon>
        <taxon>Polarella</taxon>
    </lineage>
</organism>
<dbReference type="EMBL" id="CAJNNW010024574">
    <property type="protein sequence ID" value="CAE8673230.1"/>
    <property type="molecule type" value="Genomic_DNA"/>
</dbReference>
<dbReference type="AlphaFoldDB" id="A0A813JEU1"/>
<gene>
    <name evidence="2" type="ORF">PGLA2088_LOCUS18434</name>
</gene>
<dbReference type="Proteomes" id="UP000626109">
    <property type="component" value="Unassembled WGS sequence"/>
</dbReference>